<name>A0A543FF07_9NOCA</name>
<proteinExistence type="predicted"/>
<dbReference type="Gene3D" id="1.25.10.10">
    <property type="entry name" value="Leucine-rich Repeat Variant"/>
    <property type="match status" value="1"/>
</dbReference>
<evidence type="ECO:0000313" key="1">
    <source>
        <dbReference type="EMBL" id="TQM32449.1"/>
    </source>
</evidence>
<gene>
    <name evidence="1" type="ORF">FB390_4130</name>
</gene>
<organism evidence="1 2">
    <name type="scientific">Nocardia bhagyanarayanae</name>
    <dbReference type="NCBI Taxonomy" id="1215925"/>
    <lineage>
        <taxon>Bacteria</taxon>
        <taxon>Bacillati</taxon>
        <taxon>Actinomycetota</taxon>
        <taxon>Actinomycetes</taxon>
        <taxon>Mycobacteriales</taxon>
        <taxon>Nocardiaceae</taxon>
        <taxon>Nocardia</taxon>
    </lineage>
</organism>
<accession>A0A543FF07</accession>
<dbReference type="SUPFAM" id="SSF48371">
    <property type="entry name" value="ARM repeat"/>
    <property type="match status" value="1"/>
</dbReference>
<sequence>MELRTAVAGLADPAFRAEAVEAIVAAGDDLIELLLWELLDPDPRVDRVGGIAVLRRFGPVAYRAVTEQLAIAETPDAVELCCQVLDIPVTPDATKYALEICSEDPEDRAGSAFVLGYRRRREYAPLLVPLLADPVQRVRAEAISAFGRLGRSAVPLLRRVRGSRMPERRYALAALNQIGWDTTEPRDLKVLARWMRSKIAAEVAEPFVPQDGWYAIRTADRAAVLEAFGLSDPVAVTWSMGTDTWREHDSRHSRTAYGEHADCARMYVSPVLDGWTLVFGTPVIERELDRHDYEMSRMLDLDADYTPDGREHQERRARCAALSERFGQAHWYGQNHESGCDDWWGWCLAAHGEILRYYYRDFDEHVDPIRVGSRHAAEAGVLFDSTKIEDREDFRQQDGLSDMATPLLVAGRTSVDPSRIGANTRTQGHGVLALTACGRRLGHRGVFGM</sequence>
<comment type="caution">
    <text evidence="1">The sequence shown here is derived from an EMBL/GenBank/DDBJ whole genome shotgun (WGS) entry which is preliminary data.</text>
</comment>
<dbReference type="InterPro" id="IPR016024">
    <property type="entry name" value="ARM-type_fold"/>
</dbReference>
<dbReference type="EMBL" id="VFPG01000001">
    <property type="protein sequence ID" value="TQM32449.1"/>
    <property type="molecule type" value="Genomic_DNA"/>
</dbReference>
<dbReference type="RefSeq" id="WP_141810351.1">
    <property type="nucleotide sequence ID" value="NZ_VFPG01000001.1"/>
</dbReference>
<keyword evidence="2" id="KW-1185">Reference proteome</keyword>
<protein>
    <submittedName>
        <fullName evidence="1">HEAT repeat protein</fullName>
    </submittedName>
</protein>
<dbReference type="AlphaFoldDB" id="A0A543FF07"/>
<dbReference type="InterPro" id="IPR011989">
    <property type="entry name" value="ARM-like"/>
</dbReference>
<dbReference type="Proteomes" id="UP000316331">
    <property type="component" value="Unassembled WGS sequence"/>
</dbReference>
<dbReference type="OrthoDB" id="4512558at2"/>
<reference evidence="1 2" key="1">
    <citation type="submission" date="2019-06" db="EMBL/GenBank/DDBJ databases">
        <title>Sequencing the genomes of 1000 actinobacteria strains.</title>
        <authorList>
            <person name="Klenk H.-P."/>
        </authorList>
    </citation>
    <scope>NUCLEOTIDE SEQUENCE [LARGE SCALE GENOMIC DNA]</scope>
    <source>
        <strain evidence="1 2">DSM 103495</strain>
    </source>
</reference>
<dbReference type="Pfam" id="PF13646">
    <property type="entry name" value="HEAT_2"/>
    <property type="match status" value="1"/>
</dbReference>
<evidence type="ECO:0000313" key="2">
    <source>
        <dbReference type="Proteomes" id="UP000316331"/>
    </source>
</evidence>